<dbReference type="Pfam" id="PF02196">
    <property type="entry name" value="RBD"/>
    <property type="match status" value="1"/>
</dbReference>
<dbReference type="GO" id="GO:0005634">
    <property type="term" value="C:nucleus"/>
    <property type="evidence" value="ECO:0007669"/>
    <property type="project" value="TreeGrafter"/>
</dbReference>
<evidence type="ECO:0000256" key="1">
    <source>
        <dbReference type="ARBA" id="ARBA00022468"/>
    </source>
</evidence>
<dbReference type="OrthoDB" id="196547at2759"/>
<sequence length="445" mass="50085">LNVLDQVKRSGTQCSNSNSSLPSVPSGRASGVGRVASWAVSFERLLEDPLGVHYFTEFLKSEVSVENILFWLACENFRKIPPNNIEKLTKEATSIYNSYLSKCACNPINIDDKVRVDEKDIQQPHPEIFQKAQTQIFKLMKFDSYTRFVRSHLYQKCMLANVEGRSLPELAQYTKPPLTARHSSPATRELPKSKEKAKVKFGKSAGGESDDAVERRKPGQGKMSWEKRKEKRGSWGEPQMTGRPGSFHSGEQPLSLEQDSSVLKDQQVVLELRVTFALEVVFTGKTVAMVVKASKTLQEALASLLQKHRLRPQDVCVTMKESQELVNMNTIVTNLANKTLILDKVKGLEQSLASKIPVSALQARRGAVDVDLSASGPYRSNPKQKNPVMRRAYDMEGLVELLNRTQWSNADDQRGLLRKEDLILPNFLQLPLEEPNEDEEQRSET</sequence>
<dbReference type="FunFam" id="1.10.167.10:FF:000001">
    <property type="entry name" value="Putative regulator of g-protein signaling 12"/>
    <property type="match status" value="1"/>
</dbReference>
<dbReference type="InterPro" id="IPR044926">
    <property type="entry name" value="RGS_subdomain_2"/>
</dbReference>
<organism evidence="5 6">
    <name type="scientific">Clarias magur</name>
    <name type="common">Asian catfish</name>
    <name type="synonym">Macropteronotus magur</name>
    <dbReference type="NCBI Taxonomy" id="1594786"/>
    <lineage>
        <taxon>Eukaryota</taxon>
        <taxon>Metazoa</taxon>
        <taxon>Chordata</taxon>
        <taxon>Craniata</taxon>
        <taxon>Vertebrata</taxon>
        <taxon>Euteleostomi</taxon>
        <taxon>Actinopterygii</taxon>
        <taxon>Neopterygii</taxon>
        <taxon>Teleostei</taxon>
        <taxon>Ostariophysi</taxon>
        <taxon>Siluriformes</taxon>
        <taxon>Clariidae</taxon>
        <taxon>Clarias</taxon>
    </lineage>
</organism>
<dbReference type="PROSITE" id="PS50898">
    <property type="entry name" value="RBD"/>
    <property type="match status" value="1"/>
</dbReference>
<dbReference type="PANTHER" id="PTHR45945">
    <property type="entry name" value="REGULATOR OF G-PROTEIN SIGNALING LOCO"/>
    <property type="match status" value="1"/>
</dbReference>
<comment type="caution">
    <text evidence="5">The sequence shown here is derived from an EMBL/GenBank/DDBJ whole genome shotgun (WGS) entry which is preliminary data.</text>
</comment>
<evidence type="ECO:0000313" key="6">
    <source>
        <dbReference type="Proteomes" id="UP000727407"/>
    </source>
</evidence>
<feature type="region of interest" description="Disordered" evidence="2">
    <location>
        <begin position="9"/>
        <end position="30"/>
    </location>
</feature>
<dbReference type="SUPFAM" id="SSF54236">
    <property type="entry name" value="Ubiquitin-like"/>
    <property type="match status" value="1"/>
</dbReference>
<keyword evidence="6" id="KW-1185">Reference proteome</keyword>
<feature type="non-terminal residue" evidence="5">
    <location>
        <position position="1"/>
    </location>
</feature>
<feature type="non-terminal residue" evidence="5">
    <location>
        <position position="445"/>
    </location>
</feature>
<dbReference type="GO" id="GO:0005886">
    <property type="term" value="C:plasma membrane"/>
    <property type="evidence" value="ECO:0007669"/>
    <property type="project" value="TreeGrafter"/>
</dbReference>
<feature type="compositionally biased region" description="Basic and acidic residues" evidence="2">
    <location>
        <begin position="189"/>
        <end position="198"/>
    </location>
</feature>
<dbReference type="Gene3D" id="3.10.20.90">
    <property type="entry name" value="Phosphatidylinositol 3-kinase Catalytic Subunit, Chain A, domain 1"/>
    <property type="match status" value="1"/>
</dbReference>
<feature type="region of interest" description="Disordered" evidence="2">
    <location>
        <begin position="173"/>
        <end position="256"/>
    </location>
</feature>
<feature type="compositionally biased region" description="Basic and acidic residues" evidence="2">
    <location>
        <begin position="224"/>
        <end position="234"/>
    </location>
</feature>
<dbReference type="InterPro" id="IPR003116">
    <property type="entry name" value="RBD_dom"/>
</dbReference>
<feature type="compositionally biased region" description="Low complexity" evidence="2">
    <location>
        <begin position="15"/>
        <end position="26"/>
    </location>
</feature>
<dbReference type="InterPro" id="IPR046993">
    <property type="entry name" value="RBD2_RGS14"/>
</dbReference>
<dbReference type="Proteomes" id="UP000727407">
    <property type="component" value="Unassembled WGS sequence"/>
</dbReference>
<accession>A0A8J4TJ81</accession>
<dbReference type="GO" id="GO:0005096">
    <property type="term" value="F:GTPase activator activity"/>
    <property type="evidence" value="ECO:0007669"/>
    <property type="project" value="UniProtKB-KW"/>
</dbReference>
<gene>
    <name evidence="5" type="ORF">DAT39_013863</name>
</gene>
<dbReference type="SUPFAM" id="SSF48097">
    <property type="entry name" value="Regulator of G-protein signaling, RGS"/>
    <property type="match status" value="1"/>
</dbReference>
<dbReference type="PROSITE" id="PS50132">
    <property type="entry name" value="RGS"/>
    <property type="match status" value="1"/>
</dbReference>
<dbReference type="SMART" id="SM00315">
    <property type="entry name" value="RGS"/>
    <property type="match status" value="1"/>
</dbReference>
<feature type="domain" description="RGS" evidence="3">
    <location>
        <begin position="41"/>
        <end position="158"/>
    </location>
</feature>
<dbReference type="PRINTS" id="PR01301">
    <property type="entry name" value="RGSPROTEIN"/>
</dbReference>
<protein>
    <submittedName>
        <fullName evidence="5">Regulator of G-protein signaling 14-like</fullName>
    </submittedName>
</protein>
<dbReference type="EMBL" id="QNUK01000277">
    <property type="protein sequence ID" value="KAF5896425.1"/>
    <property type="molecule type" value="Genomic_DNA"/>
</dbReference>
<dbReference type="InterPro" id="IPR024066">
    <property type="entry name" value="RGS_subdom1/3"/>
</dbReference>
<reference evidence="5" key="1">
    <citation type="submission" date="2020-07" db="EMBL/GenBank/DDBJ databases">
        <title>Clarias magur genome sequencing, assembly and annotation.</title>
        <authorList>
            <person name="Kushwaha B."/>
            <person name="Kumar R."/>
            <person name="Das P."/>
            <person name="Joshi C.G."/>
            <person name="Kumar D."/>
            <person name="Nagpure N.S."/>
            <person name="Pandey M."/>
            <person name="Agarwal S."/>
            <person name="Srivastava S."/>
            <person name="Singh M."/>
            <person name="Sahoo L."/>
            <person name="Jayasankar P."/>
            <person name="Meher P.K."/>
            <person name="Koringa P.G."/>
            <person name="Iquebal M.A."/>
            <person name="Das S.P."/>
            <person name="Bit A."/>
            <person name="Patnaik S."/>
            <person name="Patel N."/>
            <person name="Shah T.M."/>
            <person name="Hinsu A."/>
            <person name="Jena J.K."/>
        </authorList>
    </citation>
    <scope>NUCLEOTIDE SEQUENCE</scope>
    <source>
        <strain evidence="5">CIFAMagur01</strain>
        <tissue evidence="5">Testis</tissue>
    </source>
</reference>
<evidence type="ECO:0000313" key="5">
    <source>
        <dbReference type="EMBL" id="KAF5896425.1"/>
    </source>
</evidence>
<dbReference type="Gene3D" id="1.10.196.10">
    <property type="match status" value="1"/>
</dbReference>
<dbReference type="CDD" id="cd17139">
    <property type="entry name" value="RBD2_RGS14"/>
    <property type="match status" value="1"/>
</dbReference>
<dbReference type="GO" id="GO:0007165">
    <property type="term" value="P:signal transduction"/>
    <property type="evidence" value="ECO:0007669"/>
    <property type="project" value="InterPro"/>
</dbReference>
<dbReference type="InterPro" id="IPR016137">
    <property type="entry name" value="RGS"/>
</dbReference>
<dbReference type="InterPro" id="IPR046995">
    <property type="entry name" value="RGS10/12/14-like"/>
</dbReference>
<dbReference type="GO" id="GO:0007051">
    <property type="term" value="P:spindle organization"/>
    <property type="evidence" value="ECO:0007669"/>
    <property type="project" value="TreeGrafter"/>
</dbReference>
<proteinExistence type="predicted"/>
<dbReference type="InterPro" id="IPR029071">
    <property type="entry name" value="Ubiquitin-like_domsf"/>
</dbReference>
<dbReference type="GO" id="GO:0005737">
    <property type="term" value="C:cytoplasm"/>
    <property type="evidence" value="ECO:0007669"/>
    <property type="project" value="TreeGrafter"/>
</dbReference>
<dbReference type="GO" id="GO:0051301">
    <property type="term" value="P:cell division"/>
    <property type="evidence" value="ECO:0007669"/>
    <property type="project" value="TreeGrafter"/>
</dbReference>
<dbReference type="InterPro" id="IPR036305">
    <property type="entry name" value="RGS_sf"/>
</dbReference>
<evidence type="ECO:0000259" key="3">
    <source>
        <dbReference type="PROSITE" id="PS50132"/>
    </source>
</evidence>
<keyword evidence="1" id="KW-0343">GTPase activation</keyword>
<dbReference type="Pfam" id="PF00615">
    <property type="entry name" value="RGS"/>
    <property type="match status" value="1"/>
</dbReference>
<evidence type="ECO:0000256" key="2">
    <source>
        <dbReference type="SAM" id="MobiDB-lite"/>
    </source>
</evidence>
<dbReference type="AlphaFoldDB" id="A0A8J4TJ81"/>
<evidence type="ECO:0000259" key="4">
    <source>
        <dbReference type="PROSITE" id="PS50898"/>
    </source>
</evidence>
<dbReference type="PANTHER" id="PTHR45945:SF2">
    <property type="entry name" value="REGULATOR OF G-PROTEIN SIGNALING 14"/>
    <property type="match status" value="1"/>
</dbReference>
<dbReference type="GO" id="GO:0008277">
    <property type="term" value="P:regulation of G protein-coupled receptor signaling pathway"/>
    <property type="evidence" value="ECO:0007669"/>
    <property type="project" value="TreeGrafter"/>
</dbReference>
<feature type="domain" description="RBD" evidence="4">
    <location>
        <begin position="275"/>
        <end position="345"/>
    </location>
</feature>
<dbReference type="Gene3D" id="1.10.167.10">
    <property type="entry name" value="Regulator of G-protein Signalling 4, domain 2"/>
    <property type="match status" value="1"/>
</dbReference>
<name>A0A8J4TJ81_CLAMG</name>